<feature type="compositionally biased region" description="Basic residues" evidence="1">
    <location>
        <begin position="9"/>
        <end position="21"/>
    </location>
</feature>
<dbReference type="Proteomes" id="UP000001868">
    <property type="component" value="Chromosome"/>
</dbReference>
<dbReference type="Gene3D" id="1.20.1270.360">
    <property type="match status" value="1"/>
</dbReference>
<dbReference type="STRING" id="450851.PHZ_c1470"/>
<name>B4R9W9_PHEZH</name>
<dbReference type="KEGG" id="pzu:PHZ_c1470"/>
<dbReference type="EMBL" id="CP000747">
    <property type="protein sequence ID" value="ACG77883.1"/>
    <property type="molecule type" value="Genomic_DNA"/>
</dbReference>
<feature type="compositionally biased region" description="Basic and acidic residues" evidence="1">
    <location>
        <begin position="25"/>
        <end position="36"/>
    </location>
</feature>
<evidence type="ECO:0000313" key="3">
    <source>
        <dbReference type="Proteomes" id="UP000001868"/>
    </source>
</evidence>
<sequence>MRTADGVSHHGRVKPRARARIRQQPSRDQKLSRVDVSRVSGTPSPGCSRPRAPAHPILIRPEIPDPSASDRRGRFIFEGRRRLEPAKAGRVERSSPKRRAAMHAHEMISTHPHVRGQTNDSLIRCIEECFDCAQICTSCADACLGEEMVQQLTQCIRLNLDCADVCSAAGHVASRRTGSNEPIIQSVLRACEDACRLCAEECERHAGMHEHCRICAESCRRCEQACQAALQTFH</sequence>
<feature type="region of interest" description="Disordered" evidence="1">
    <location>
        <begin position="1"/>
        <end position="71"/>
    </location>
</feature>
<protein>
    <recommendedName>
        <fullName evidence="4">Four-helix bundle copper-binding protein</fullName>
    </recommendedName>
</protein>
<dbReference type="CDD" id="cd08026">
    <property type="entry name" value="DUF326"/>
    <property type="match status" value="1"/>
</dbReference>
<accession>B4R9W9</accession>
<dbReference type="PANTHER" id="PTHR37310">
    <property type="entry name" value="CYTOPLASMIC PROTEIN-RELATED"/>
    <property type="match status" value="1"/>
</dbReference>
<organism evidence="2 3">
    <name type="scientific">Phenylobacterium zucineum (strain HLK1)</name>
    <dbReference type="NCBI Taxonomy" id="450851"/>
    <lineage>
        <taxon>Bacteria</taxon>
        <taxon>Pseudomonadati</taxon>
        <taxon>Pseudomonadota</taxon>
        <taxon>Alphaproteobacteria</taxon>
        <taxon>Caulobacterales</taxon>
        <taxon>Caulobacteraceae</taxon>
        <taxon>Phenylobacterium</taxon>
    </lineage>
</organism>
<keyword evidence="3" id="KW-1185">Reference proteome</keyword>
<dbReference type="eggNOG" id="ENOG5032SB1">
    <property type="taxonomic scope" value="Bacteria"/>
</dbReference>
<evidence type="ECO:0000256" key="1">
    <source>
        <dbReference type="SAM" id="MobiDB-lite"/>
    </source>
</evidence>
<gene>
    <name evidence="2" type="ordered locus">PHZ_c1470</name>
</gene>
<dbReference type="InterPro" id="IPR005560">
    <property type="entry name" value="Csp_YhjQ"/>
</dbReference>
<evidence type="ECO:0000313" key="2">
    <source>
        <dbReference type="EMBL" id="ACG77883.1"/>
    </source>
</evidence>
<dbReference type="HOGENOM" id="CLU_1184162_0_0_5"/>
<reference evidence="2 3" key="1">
    <citation type="journal article" date="2008" name="BMC Genomics">
        <title>Complete genome of Phenylobacterium zucineum - a novel facultative intracellular bacterium isolated from human erythroleukemia cell line K562.</title>
        <authorList>
            <person name="Luo Y."/>
            <person name="Xu X."/>
            <person name="Ding Z."/>
            <person name="Liu Z."/>
            <person name="Zhang B."/>
            <person name="Yan Z."/>
            <person name="Sun J."/>
            <person name="Hu S."/>
            <person name="Hu X."/>
        </authorList>
    </citation>
    <scope>NUCLEOTIDE SEQUENCE [LARGE SCALE GENOMIC DNA]</scope>
    <source>
        <strain evidence="2 3">HLK1</strain>
    </source>
</reference>
<dbReference type="InterPro" id="IPR044543">
    <property type="entry name" value="YHJQ-like"/>
</dbReference>
<dbReference type="Pfam" id="PF03860">
    <property type="entry name" value="Csp"/>
    <property type="match status" value="1"/>
</dbReference>
<proteinExistence type="predicted"/>
<dbReference type="PANTHER" id="PTHR37310:SF1">
    <property type="entry name" value="CYTOPLASMIC PROTEIN"/>
    <property type="match status" value="1"/>
</dbReference>
<evidence type="ECO:0008006" key="4">
    <source>
        <dbReference type="Google" id="ProtNLM"/>
    </source>
</evidence>
<dbReference type="AlphaFoldDB" id="B4R9W9"/>